<accession>A0A841PZ42</accession>
<dbReference type="Proteomes" id="UP000556329">
    <property type="component" value="Unassembled WGS sequence"/>
</dbReference>
<sequence length="52" mass="6013">MQPATMFCLLVIGTLAYVVYRCPKKLVEDVPDTIDSQLLPRSRRAVCLERFR</sequence>
<gene>
    <name evidence="1" type="ORF">HNQ71_006914</name>
</gene>
<comment type="caution">
    <text evidence="1">The sequence shown here is derived from an EMBL/GenBank/DDBJ whole genome shotgun (WGS) entry which is preliminary data.</text>
</comment>
<keyword evidence="2" id="KW-1185">Reference proteome</keyword>
<dbReference type="AlphaFoldDB" id="A0A841PZ42"/>
<dbReference type="EMBL" id="JACHEF010000016">
    <property type="protein sequence ID" value="MBB6414205.1"/>
    <property type="molecule type" value="Genomic_DNA"/>
</dbReference>
<organism evidence="1 2">
    <name type="scientific">Mesorhizobium sangaii</name>
    <dbReference type="NCBI Taxonomy" id="505389"/>
    <lineage>
        <taxon>Bacteria</taxon>
        <taxon>Pseudomonadati</taxon>
        <taxon>Pseudomonadota</taxon>
        <taxon>Alphaproteobacteria</taxon>
        <taxon>Hyphomicrobiales</taxon>
        <taxon>Phyllobacteriaceae</taxon>
        <taxon>Mesorhizobium</taxon>
    </lineage>
</organism>
<evidence type="ECO:0000313" key="1">
    <source>
        <dbReference type="EMBL" id="MBB6414205.1"/>
    </source>
</evidence>
<name>A0A841PZ42_9HYPH</name>
<protein>
    <submittedName>
        <fullName evidence="1">Uncharacterized protein</fullName>
    </submittedName>
</protein>
<proteinExistence type="predicted"/>
<reference evidence="1 2" key="1">
    <citation type="submission" date="2020-08" db="EMBL/GenBank/DDBJ databases">
        <title>Genomic Encyclopedia of Type Strains, Phase IV (KMG-IV): sequencing the most valuable type-strain genomes for metagenomic binning, comparative biology and taxonomic classification.</title>
        <authorList>
            <person name="Goeker M."/>
        </authorList>
    </citation>
    <scope>NUCLEOTIDE SEQUENCE [LARGE SCALE GENOMIC DNA]</scope>
    <source>
        <strain evidence="1 2">DSM 100039</strain>
    </source>
</reference>
<evidence type="ECO:0000313" key="2">
    <source>
        <dbReference type="Proteomes" id="UP000556329"/>
    </source>
</evidence>